<organism evidence="2 3">
    <name type="scientific">Pilibacter termitis</name>
    <dbReference type="NCBI Taxonomy" id="263852"/>
    <lineage>
        <taxon>Bacteria</taxon>
        <taxon>Bacillati</taxon>
        <taxon>Bacillota</taxon>
        <taxon>Bacilli</taxon>
        <taxon>Lactobacillales</taxon>
        <taxon>Enterococcaceae</taxon>
        <taxon>Pilibacter</taxon>
    </lineage>
</organism>
<proteinExistence type="predicted"/>
<evidence type="ECO:0000313" key="3">
    <source>
        <dbReference type="Proteomes" id="UP000190328"/>
    </source>
</evidence>
<gene>
    <name evidence="2" type="ORF">SAMN02745116_01908</name>
</gene>
<keyword evidence="3" id="KW-1185">Reference proteome</keyword>
<dbReference type="Proteomes" id="UP000190328">
    <property type="component" value="Unassembled WGS sequence"/>
</dbReference>
<dbReference type="STRING" id="263852.SAMN02745116_01908"/>
<name>A0A1T4PRV3_9ENTE</name>
<sequence>MTNNIPKLCGGTFLTLLLQAVKPHNRSHVTIKGEKVRLSNTNVLRALIQVFDPTSYLPDDKSFNTMTSKYKNCNKIGDANFRYDDSTVISAFNQEVLENYNSPLVRMTEFAETYLNIETPAKYAWLVRAILELLSEDTTITDDAFFYIGDNRSASTKKQLISTSDISLEPFLLGVWHFIIMNRPDNIVGKSTVARWHAAPSNPNAQRDFTSEIGKGYRCDLNVSRLTEIPDLEDNIEQPEVEIIEPEIINRKHESKDGANPSNNQSQNQPVNIFNQFGNGNTQIGSVGTFINK</sequence>
<dbReference type="EMBL" id="FUXI01000022">
    <property type="protein sequence ID" value="SJZ94292.1"/>
    <property type="molecule type" value="Genomic_DNA"/>
</dbReference>
<feature type="compositionally biased region" description="Low complexity" evidence="1">
    <location>
        <begin position="260"/>
        <end position="270"/>
    </location>
</feature>
<dbReference type="AlphaFoldDB" id="A0A1T4PRV3"/>
<evidence type="ECO:0000313" key="2">
    <source>
        <dbReference type="EMBL" id="SJZ94292.1"/>
    </source>
</evidence>
<dbReference type="RefSeq" id="WP_078807826.1">
    <property type="nucleotide sequence ID" value="NZ_FUXI01000022.1"/>
</dbReference>
<reference evidence="2 3" key="1">
    <citation type="submission" date="2017-02" db="EMBL/GenBank/DDBJ databases">
        <authorList>
            <person name="Peterson S.W."/>
        </authorList>
    </citation>
    <scope>NUCLEOTIDE SEQUENCE [LARGE SCALE GENOMIC DNA]</scope>
    <source>
        <strain evidence="2 3">ATCC BAA-1030</strain>
    </source>
</reference>
<accession>A0A1T4PRV3</accession>
<protein>
    <submittedName>
        <fullName evidence="2">Uncharacterized protein</fullName>
    </submittedName>
</protein>
<evidence type="ECO:0000256" key="1">
    <source>
        <dbReference type="SAM" id="MobiDB-lite"/>
    </source>
</evidence>
<dbReference type="OrthoDB" id="2051189at2"/>
<feature type="region of interest" description="Disordered" evidence="1">
    <location>
        <begin position="254"/>
        <end position="274"/>
    </location>
</feature>